<dbReference type="InterPro" id="IPR020845">
    <property type="entry name" value="AMP-binding_CS"/>
</dbReference>
<proteinExistence type="inferred from homology"/>
<dbReference type="PROSITE" id="PS00455">
    <property type="entry name" value="AMP_BINDING"/>
    <property type="match status" value="1"/>
</dbReference>
<comment type="caution">
    <text evidence="5">The sequence shown here is derived from an EMBL/GenBank/DDBJ whole genome shotgun (WGS) entry which is preliminary data.</text>
</comment>
<protein>
    <submittedName>
        <fullName evidence="5">AMP-binding enzyme family protein</fullName>
    </submittedName>
</protein>
<dbReference type="EMBL" id="AMRA01000123">
    <property type="protein sequence ID" value="EKF21661.1"/>
    <property type="molecule type" value="Genomic_DNA"/>
</dbReference>
<reference evidence="5 6" key="1">
    <citation type="journal article" date="2012" name="J. Bacteriol.">
        <title>Genome sequence of Mycobacterium hassiacum DSM 44199, a rare source of heat-stable mycobacterial proteins.</title>
        <authorList>
            <person name="Tiago I."/>
            <person name="Maranha A."/>
            <person name="Mendes V."/>
            <person name="Alarico S."/>
            <person name="Moynihan P.J."/>
            <person name="Clarke A.J."/>
            <person name="Macedo-Ribeiro S."/>
            <person name="Pereira P.J."/>
            <person name="Empadinhas N."/>
        </authorList>
    </citation>
    <scope>NUCLEOTIDE SEQUENCE [LARGE SCALE GENOMIC DNA]</scope>
    <source>
        <strain evidence="6">DSM 44199 / CIP 105218 / JCM 12690 / 3849</strain>
    </source>
</reference>
<comment type="similarity">
    <text evidence="1">Belongs to the ATP-dependent AMP-binding enzyme family.</text>
</comment>
<keyword evidence="6" id="KW-1185">Reference proteome</keyword>
<dbReference type="GO" id="GO:0031956">
    <property type="term" value="F:medium-chain fatty acid-CoA ligase activity"/>
    <property type="evidence" value="ECO:0007669"/>
    <property type="project" value="TreeGrafter"/>
</dbReference>
<dbReference type="eggNOG" id="COG0318">
    <property type="taxonomic scope" value="Bacteria"/>
</dbReference>
<sequence>MPAPDFLTVLDRPRAGGTALDDGERTLGYAELGPAVRELAGALTRHGVEPGDRVAVMLPNCVAAVELYLACAWLGPIWVGLNPAAPQAERDRQCRLVRPAVVVTGDGAPEPCAVGRVVAVAALNAERVPFDAAPPDPHVPCAIGFSSGTTGTPKAVVHSRAAVSLTAATLAAAQLRADDRVGIVLPMSIHNLMVVGPIQTLFAGATCVPVPRMNAAGVVAACQRHQLTRLTALVPTTIYDLVHDDTITGTELSTLRTAGTGAAGLVEELRSAFEEKFGVRLVGSYGMTEAPGPVCIEDPARPHVAGGSGRPLPHVRVQACDGTGRPLPPGAEGELVVSAAESGPWAGLYRPALGTWTETGLQPRADIVLRTGDRGWVDAHGEIHVTGRQADVIVRGGVNVNAAEIESVLGQLDEIRDLAVIGEPDDRLGQRIVAFVEPAPGAAPDPEQLRRRARGLLAHGKVPDEFVVTTLPRNAMGKVARGRLSRRRN</sequence>
<dbReference type="PANTHER" id="PTHR43201">
    <property type="entry name" value="ACYL-COA SYNTHETASE"/>
    <property type="match status" value="1"/>
</dbReference>
<organism evidence="5 6">
    <name type="scientific">Mycolicibacterium hassiacum (strain DSM 44199 / CIP 105218 / JCM 12690 / 3849)</name>
    <name type="common">Mycobacterium hassiacum</name>
    <dbReference type="NCBI Taxonomy" id="1122247"/>
    <lineage>
        <taxon>Bacteria</taxon>
        <taxon>Bacillati</taxon>
        <taxon>Actinomycetota</taxon>
        <taxon>Actinomycetes</taxon>
        <taxon>Mycobacteriales</taxon>
        <taxon>Mycobacteriaceae</taxon>
        <taxon>Mycolicibacterium</taxon>
    </lineage>
</organism>
<gene>
    <name evidence="5" type="ORF">C731_4400</name>
</gene>
<dbReference type="InterPro" id="IPR025110">
    <property type="entry name" value="AMP-bd_C"/>
</dbReference>
<dbReference type="Pfam" id="PF00501">
    <property type="entry name" value="AMP-binding"/>
    <property type="match status" value="1"/>
</dbReference>
<dbReference type="PATRIC" id="fig|1122247.3.peg.4219"/>
<dbReference type="OrthoDB" id="7592275at2"/>
<evidence type="ECO:0000256" key="1">
    <source>
        <dbReference type="ARBA" id="ARBA00006432"/>
    </source>
</evidence>
<feature type="domain" description="AMP-binding enzyme C-terminal" evidence="4">
    <location>
        <begin position="404"/>
        <end position="478"/>
    </location>
</feature>
<dbReference type="InterPro" id="IPR042099">
    <property type="entry name" value="ANL_N_sf"/>
</dbReference>
<dbReference type="InterPro" id="IPR000873">
    <property type="entry name" value="AMP-dep_synth/lig_dom"/>
</dbReference>
<keyword evidence="2" id="KW-0436">Ligase</keyword>
<dbReference type="PANTHER" id="PTHR43201:SF5">
    <property type="entry name" value="MEDIUM-CHAIN ACYL-COA LIGASE ACSF2, MITOCHONDRIAL"/>
    <property type="match status" value="1"/>
</dbReference>
<evidence type="ECO:0000313" key="6">
    <source>
        <dbReference type="Proteomes" id="UP000006265"/>
    </source>
</evidence>
<accession>K5BDS2</accession>
<dbReference type="RefSeq" id="WP_005631626.1">
    <property type="nucleotide sequence ID" value="NZ_AMRA01000123.1"/>
</dbReference>
<name>K5BDS2_MYCHD</name>
<dbReference type="Proteomes" id="UP000006265">
    <property type="component" value="Unassembled WGS sequence"/>
</dbReference>
<dbReference type="Gene3D" id="3.40.50.12780">
    <property type="entry name" value="N-terminal domain of ligase-like"/>
    <property type="match status" value="1"/>
</dbReference>
<dbReference type="STRING" id="1122247.GCA_000379865_00367"/>
<dbReference type="AlphaFoldDB" id="K5BDS2"/>
<evidence type="ECO:0000259" key="4">
    <source>
        <dbReference type="Pfam" id="PF13193"/>
    </source>
</evidence>
<dbReference type="InterPro" id="IPR045851">
    <property type="entry name" value="AMP-bd_C_sf"/>
</dbReference>
<dbReference type="SUPFAM" id="SSF56801">
    <property type="entry name" value="Acetyl-CoA synthetase-like"/>
    <property type="match status" value="1"/>
</dbReference>
<dbReference type="Gene3D" id="3.30.300.30">
    <property type="match status" value="1"/>
</dbReference>
<dbReference type="Pfam" id="PF13193">
    <property type="entry name" value="AMP-binding_C"/>
    <property type="match status" value="1"/>
</dbReference>
<evidence type="ECO:0000259" key="3">
    <source>
        <dbReference type="Pfam" id="PF00501"/>
    </source>
</evidence>
<feature type="domain" description="AMP-dependent synthetase/ligase" evidence="3">
    <location>
        <begin position="17"/>
        <end position="338"/>
    </location>
</feature>
<evidence type="ECO:0000313" key="5">
    <source>
        <dbReference type="EMBL" id="EKF21661.1"/>
    </source>
</evidence>
<evidence type="ECO:0000256" key="2">
    <source>
        <dbReference type="ARBA" id="ARBA00022598"/>
    </source>
</evidence>
<dbReference type="GO" id="GO:0006631">
    <property type="term" value="P:fatty acid metabolic process"/>
    <property type="evidence" value="ECO:0007669"/>
    <property type="project" value="TreeGrafter"/>
</dbReference>